<dbReference type="PANTHER" id="PTHR43366">
    <property type="entry name" value="PYRUVATE SYNTHASE SUBUNIT PORC"/>
    <property type="match status" value="1"/>
</dbReference>
<keyword evidence="3" id="KW-0670">Pyruvate</keyword>
<dbReference type="Pfam" id="PF01558">
    <property type="entry name" value="POR"/>
    <property type="match status" value="1"/>
</dbReference>
<evidence type="ECO:0000313" key="3">
    <source>
        <dbReference type="EMBL" id="HDD52659.1"/>
    </source>
</evidence>
<protein>
    <submittedName>
        <fullName evidence="3">Pyruvate ferredoxin oxidoreductase</fullName>
    </submittedName>
</protein>
<dbReference type="AlphaFoldDB" id="A0A7C0YCM8"/>
<dbReference type="PANTHER" id="PTHR43366:SF1">
    <property type="entry name" value="PYRUVATE SYNTHASE SUBUNIT PORC"/>
    <property type="match status" value="1"/>
</dbReference>
<name>A0A7C0YCM8_9BACT</name>
<sequence length="180" mass="19225">MLEIRFHGRGGQGAVVASRLLALAFFKEGKWVQAFPTFGAERRGAPVAAFTRVDEEPIALRCGITEPDILVVLDATLLEDVDVTQGLKDEGQAIVNSPQPVRLEGARTCVVDASAIALEQGLGTVTYPIVNTAMVGAFAGATGLVSIESVEAAIREYVTSKVEENVRAAREAWERVRCAV</sequence>
<accession>A0A7C0YCM8</accession>
<dbReference type="InterPro" id="IPR002869">
    <property type="entry name" value="Pyrv_flavodox_OxRed_cen"/>
</dbReference>
<dbReference type="InterPro" id="IPR011894">
    <property type="entry name" value="PorC_KorC"/>
</dbReference>
<dbReference type="InterPro" id="IPR051626">
    <property type="entry name" value="Oxidoreductase_gamma_subunit"/>
</dbReference>
<dbReference type="NCBIfam" id="TIGR02175">
    <property type="entry name" value="PorC_KorC"/>
    <property type="match status" value="1"/>
</dbReference>
<comment type="caution">
    <text evidence="3">The sequence shown here is derived from an EMBL/GenBank/DDBJ whole genome shotgun (WGS) entry which is preliminary data.</text>
</comment>
<dbReference type="Gene3D" id="3.40.920.10">
    <property type="entry name" value="Pyruvate-ferredoxin oxidoreductase, PFOR, domain III"/>
    <property type="match status" value="1"/>
</dbReference>
<keyword evidence="1" id="KW-0560">Oxidoreductase</keyword>
<proteinExistence type="predicted"/>
<dbReference type="EMBL" id="DQWS01000046">
    <property type="protein sequence ID" value="HDD52659.1"/>
    <property type="molecule type" value="Genomic_DNA"/>
</dbReference>
<gene>
    <name evidence="3" type="ORF">ENF32_01145</name>
</gene>
<dbReference type="GO" id="GO:0016625">
    <property type="term" value="F:oxidoreductase activity, acting on the aldehyde or oxo group of donors, iron-sulfur protein as acceptor"/>
    <property type="evidence" value="ECO:0007669"/>
    <property type="project" value="InterPro"/>
</dbReference>
<evidence type="ECO:0000256" key="1">
    <source>
        <dbReference type="ARBA" id="ARBA00023002"/>
    </source>
</evidence>
<dbReference type="InterPro" id="IPR019752">
    <property type="entry name" value="Pyrv/ketoisovalerate_OxRed_cat"/>
</dbReference>
<evidence type="ECO:0000259" key="2">
    <source>
        <dbReference type="Pfam" id="PF01558"/>
    </source>
</evidence>
<dbReference type="Proteomes" id="UP000885690">
    <property type="component" value="Unassembled WGS sequence"/>
</dbReference>
<feature type="domain" description="Pyruvate/ketoisovalerate oxidoreductase catalytic" evidence="2">
    <location>
        <begin position="10"/>
        <end position="172"/>
    </location>
</feature>
<dbReference type="SUPFAM" id="SSF53323">
    <property type="entry name" value="Pyruvate-ferredoxin oxidoreductase, PFOR, domain III"/>
    <property type="match status" value="1"/>
</dbReference>
<organism evidence="3">
    <name type="scientific">Thermosulfidibacter takaii</name>
    <dbReference type="NCBI Taxonomy" id="412593"/>
    <lineage>
        <taxon>Bacteria</taxon>
        <taxon>Pseudomonadati</taxon>
        <taxon>Thermosulfidibacterota</taxon>
        <taxon>Thermosulfidibacteria</taxon>
        <taxon>Thermosulfidibacterales</taxon>
        <taxon>Thermosulfidibacteraceae</taxon>
    </lineage>
</organism>
<reference evidence="3" key="1">
    <citation type="journal article" date="2020" name="mSystems">
        <title>Genome- and Community-Level Interaction Insights into Carbon Utilization and Element Cycling Functions of Hydrothermarchaeota in Hydrothermal Sediment.</title>
        <authorList>
            <person name="Zhou Z."/>
            <person name="Liu Y."/>
            <person name="Xu W."/>
            <person name="Pan J."/>
            <person name="Luo Z.H."/>
            <person name="Li M."/>
        </authorList>
    </citation>
    <scope>NUCLEOTIDE SEQUENCE [LARGE SCALE GENOMIC DNA]</scope>
    <source>
        <strain evidence="3">HyVt-115</strain>
    </source>
</reference>